<feature type="chain" id="PRO_5031533559" evidence="1">
    <location>
        <begin position="22"/>
        <end position="249"/>
    </location>
</feature>
<evidence type="ECO:0000313" key="2">
    <source>
        <dbReference type="EMBL" id="MBA6152149.1"/>
    </source>
</evidence>
<evidence type="ECO:0000313" key="3">
    <source>
        <dbReference type="Proteomes" id="UP000541857"/>
    </source>
</evidence>
<name>A0A7W2M3Q7_9FLAO</name>
<reference evidence="2 3" key="1">
    <citation type="submission" date="2020-07" db="EMBL/GenBank/DDBJ databases">
        <title>Bacterium isolated from marine sediment.</title>
        <authorList>
            <person name="Shang D."/>
        </authorList>
    </citation>
    <scope>NUCLEOTIDE SEQUENCE [LARGE SCALE GENOMIC DNA]</scope>
    <source>
        <strain evidence="2 3">F6074</strain>
    </source>
</reference>
<organism evidence="2 3">
    <name type="scientific">Gelidibacter maritimus</name>
    <dbReference type="NCBI Taxonomy" id="2761487"/>
    <lineage>
        <taxon>Bacteria</taxon>
        <taxon>Pseudomonadati</taxon>
        <taxon>Bacteroidota</taxon>
        <taxon>Flavobacteriia</taxon>
        <taxon>Flavobacteriales</taxon>
        <taxon>Flavobacteriaceae</taxon>
        <taxon>Gelidibacter</taxon>
    </lineage>
</organism>
<dbReference type="InterPro" id="IPR005901">
    <property type="entry name" value="GLPGLI"/>
</dbReference>
<evidence type="ECO:0000256" key="1">
    <source>
        <dbReference type="SAM" id="SignalP"/>
    </source>
</evidence>
<protein>
    <submittedName>
        <fullName evidence="2">GLPGLI family protein</fullName>
    </submittedName>
</protein>
<accession>A0A7W2M3Q7</accession>
<keyword evidence="3" id="KW-1185">Reference proteome</keyword>
<dbReference type="Pfam" id="PF09697">
    <property type="entry name" value="Porph_ging"/>
    <property type="match status" value="1"/>
</dbReference>
<comment type="caution">
    <text evidence="2">The sequence shown here is derived from an EMBL/GenBank/DDBJ whole genome shotgun (WGS) entry which is preliminary data.</text>
</comment>
<dbReference type="EMBL" id="JACGLT010000003">
    <property type="protein sequence ID" value="MBA6152149.1"/>
    <property type="molecule type" value="Genomic_DNA"/>
</dbReference>
<feature type="signal peptide" evidence="1">
    <location>
        <begin position="1"/>
        <end position="21"/>
    </location>
</feature>
<gene>
    <name evidence="2" type="ORF">H3Z82_05350</name>
</gene>
<dbReference type="NCBIfam" id="TIGR01200">
    <property type="entry name" value="GLPGLI"/>
    <property type="match status" value="1"/>
</dbReference>
<proteinExistence type="predicted"/>
<dbReference type="Proteomes" id="UP000541857">
    <property type="component" value="Unassembled WGS sequence"/>
</dbReference>
<keyword evidence="1" id="KW-0732">Signal</keyword>
<sequence>MKLRFFVLFISFFGFNFSVNAQYIIVDYKTIPNGDFIDGKDKNNNSSNKDLLNEAFKVVRLLTMRLKASQNESYYWATTDMNSDVDELHFKLAKVFVESNSEYRCDLKNDLTSRWCEMFGRNFIINNKISDLNWTLTNEKKEIGKYTCYKAYCSYEIVNPSGTFKKNVTAWYTSEVPYRFGPKGYSGLPGLILELTDNKITYVVKNISFYKEDEIIGDLPKGELITQEVLDELSVNAMQNRRPKRKNKK</sequence>
<dbReference type="RefSeq" id="WP_182203344.1">
    <property type="nucleotide sequence ID" value="NZ_JACGLT010000003.1"/>
</dbReference>
<dbReference type="AlphaFoldDB" id="A0A7W2M3Q7"/>